<evidence type="ECO:0000256" key="1">
    <source>
        <dbReference type="ARBA" id="ARBA00001107"/>
    </source>
</evidence>
<evidence type="ECO:0000259" key="15">
    <source>
        <dbReference type="Pfam" id="PF02744"/>
    </source>
</evidence>
<dbReference type="PROSITE" id="PS00117">
    <property type="entry name" value="GAL_P_UDP_TRANSF_I"/>
    <property type="match status" value="1"/>
</dbReference>
<comment type="pathway">
    <text evidence="3 12">Carbohydrate metabolism; galactose metabolism.</text>
</comment>
<dbReference type="GO" id="GO:0005737">
    <property type="term" value="C:cytoplasm"/>
    <property type="evidence" value="ECO:0007669"/>
    <property type="project" value="TreeGrafter"/>
</dbReference>
<dbReference type="AlphaFoldDB" id="A0A9N9WY16"/>
<keyword evidence="5 12" id="KW-0808">Transferase</keyword>
<keyword evidence="17" id="KW-1185">Reference proteome</keyword>
<dbReference type="Proteomes" id="UP001153620">
    <property type="component" value="Chromosome 4"/>
</dbReference>
<dbReference type="PANTHER" id="PTHR11943:SF1">
    <property type="entry name" value="GALACTOSE-1-PHOSPHATE URIDYLYLTRANSFERASE"/>
    <property type="match status" value="1"/>
</dbReference>
<reference evidence="16" key="2">
    <citation type="submission" date="2022-10" db="EMBL/GenBank/DDBJ databases">
        <authorList>
            <consortium name="ENA_rothamsted_submissions"/>
            <consortium name="culmorum"/>
            <person name="King R."/>
        </authorList>
    </citation>
    <scope>NUCLEOTIDE SEQUENCE</scope>
</reference>
<keyword evidence="8" id="KW-0862">Zinc</keyword>
<protein>
    <recommendedName>
        <fullName evidence="12">Galactose-1-phosphate uridylyltransferase</fullName>
        <ecNumber evidence="12">2.7.7.12</ecNumber>
    </recommendedName>
</protein>
<evidence type="ECO:0000256" key="4">
    <source>
        <dbReference type="ARBA" id="ARBA00010951"/>
    </source>
</evidence>
<dbReference type="InterPro" id="IPR005850">
    <property type="entry name" value="GalP_Utransf_C"/>
</dbReference>
<dbReference type="Gene3D" id="3.30.428.10">
    <property type="entry name" value="HIT-like"/>
    <property type="match status" value="2"/>
</dbReference>
<dbReference type="Pfam" id="PF01087">
    <property type="entry name" value="GalP_UDP_transf"/>
    <property type="match status" value="1"/>
</dbReference>
<keyword evidence="10 12" id="KW-0119">Carbohydrate metabolism</keyword>
<organism evidence="16 17">
    <name type="scientific">Chironomus riparius</name>
    <dbReference type="NCBI Taxonomy" id="315576"/>
    <lineage>
        <taxon>Eukaryota</taxon>
        <taxon>Metazoa</taxon>
        <taxon>Ecdysozoa</taxon>
        <taxon>Arthropoda</taxon>
        <taxon>Hexapoda</taxon>
        <taxon>Insecta</taxon>
        <taxon>Pterygota</taxon>
        <taxon>Neoptera</taxon>
        <taxon>Endopterygota</taxon>
        <taxon>Diptera</taxon>
        <taxon>Nematocera</taxon>
        <taxon>Chironomoidea</taxon>
        <taxon>Chironomidae</taxon>
        <taxon>Chironominae</taxon>
        <taxon>Chironomus</taxon>
    </lineage>
</organism>
<comment type="catalytic activity">
    <reaction evidence="1 12">
        <text>alpha-D-galactose 1-phosphate + UDP-alpha-D-glucose = alpha-D-glucose 1-phosphate + UDP-alpha-D-galactose</text>
        <dbReference type="Rhea" id="RHEA:13989"/>
        <dbReference type="ChEBI" id="CHEBI:58336"/>
        <dbReference type="ChEBI" id="CHEBI:58601"/>
        <dbReference type="ChEBI" id="CHEBI:58885"/>
        <dbReference type="ChEBI" id="CHEBI:66914"/>
        <dbReference type="EC" id="2.7.7.12"/>
    </reaction>
</comment>
<dbReference type="GO" id="GO:0008270">
    <property type="term" value="F:zinc ion binding"/>
    <property type="evidence" value="ECO:0007669"/>
    <property type="project" value="InterPro"/>
</dbReference>
<proteinExistence type="inferred from homology"/>
<evidence type="ECO:0000256" key="13">
    <source>
        <dbReference type="SAM" id="MobiDB-lite"/>
    </source>
</evidence>
<dbReference type="GO" id="GO:0008108">
    <property type="term" value="F:UDP-glucose:hexose-1-phosphate uridylyltransferase activity"/>
    <property type="evidence" value="ECO:0007669"/>
    <property type="project" value="UniProtKB-EC"/>
</dbReference>
<feature type="active site" description="Tele-UMP-histidine intermediate" evidence="11">
    <location>
        <position position="201"/>
    </location>
</feature>
<dbReference type="InterPro" id="IPR036265">
    <property type="entry name" value="HIT-like_sf"/>
</dbReference>
<dbReference type="FunFam" id="3.30.428.10:FF:000002">
    <property type="entry name" value="Galactose-1-phosphate uridylyltransferase"/>
    <property type="match status" value="1"/>
</dbReference>
<evidence type="ECO:0000256" key="7">
    <source>
        <dbReference type="ARBA" id="ARBA00022723"/>
    </source>
</evidence>
<dbReference type="CDD" id="cd00608">
    <property type="entry name" value="GalT"/>
    <property type="match status" value="1"/>
</dbReference>
<dbReference type="PIRSF" id="PIRSF000808">
    <property type="entry name" value="GalT"/>
    <property type="match status" value="1"/>
</dbReference>
<dbReference type="GO" id="GO:0033499">
    <property type="term" value="P:galactose catabolic process via UDP-galactose, Leloir pathway"/>
    <property type="evidence" value="ECO:0007669"/>
    <property type="project" value="TreeGrafter"/>
</dbReference>
<dbReference type="FunFam" id="3.30.428.10:FF:000001">
    <property type="entry name" value="Galactose-1-phosphate uridylyltransferase"/>
    <property type="match status" value="1"/>
</dbReference>
<evidence type="ECO:0000256" key="10">
    <source>
        <dbReference type="ARBA" id="ARBA00023277"/>
    </source>
</evidence>
<feature type="domain" description="Galactose-1-phosphate uridyl transferase N-terminal" evidence="14">
    <location>
        <begin position="38"/>
        <end position="211"/>
    </location>
</feature>
<evidence type="ECO:0000256" key="3">
    <source>
        <dbReference type="ARBA" id="ARBA00004947"/>
    </source>
</evidence>
<accession>A0A9N9WY16</accession>
<dbReference type="InterPro" id="IPR019779">
    <property type="entry name" value="GalP_UDPtransf1_His-AS"/>
</dbReference>
<evidence type="ECO:0000256" key="6">
    <source>
        <dbReference type="ARBA" id="ARBA00022695"/>
    </source>
</evidence>
<keyword evidence="7 12" id="KW-0479">Metal-binding</keyword>
<dbReference type="EMBL" id="OU895880">
    <property type="protein sequence ID" value="CAG9810143.1"/>
    <property type="molecule type" value="Genomic_DNA"/>
</dbReference>
<evidence type="ECO:0000313" key="17">
    <source>
        <dbReference type="Proteomes" id="UP001153620"/>
    </source>
</evidence>
<dbReference type="NCBIfam" id="TIGR00209">
    <property type="entry name" value="galT_1"/>
    <property type="match status" value="1"/>
</dbReference>
<dbReference type="EC" id="2.7.7.12" evidence="12"/>
<evidence type="ECO:0000256" key="5">
    <source>
        <dbReference type="ARBA" id="ARBA00022679"/>
    </source>
</evidence>
<comment type="similarity">
    <text evidence="4 12">Belongs to the galactose-1-phosphate uridylyltransferase type 1 family.</text>
</comment>
<keyword evidence="9 12" id="KW-0299">Galactose metabolism</keyword>
<keyword evidence="6 12" id="KW-0548">Nucleotidyltransferase</keyword>
<dbReference type="NCBIfam" id="NF008724">
    <property type="entry name" value="PRK11720.1"/>
    <property type="match status" value="1"/>
</dbReference>
<feature type="region of interest" description="Disordered" evidence="13">
    <location>
        <begin position="67"/>
        <end position="87"/>
    </location>
</feature>
<comment type="cofactor">
    <cofactor evidence="2">
        <name>Zn(2+)</name>
        <dbReference type="ChEBI" id="CHEBI:29105"/>
    </cofactor>
</comment>
<evidence type="ECO:0000256" key="8">
    <source>
        <dbReference type="ARBA" id="ARBA00022833"/>
    </source>
</evidence>
<dbReference type="OrthoDB" id="418412at2759"/>
<reference evidence="16" key="1">
    <citation type="submission" date="2022-01" db="EMBL/GenBank/DDBJ databases">
        <authorList>
            <person name="King R."/>
        </authorList>
    </citation>
    <scope>NUCLEOTIDE SEQUENCE</scope>
</reference>
<name>A0A9N9WY16_9DIPT</name>
<gene>
    <name evidence="16" type="ORF">CHIRRI_LOCUS12960</name>
</gene>
<evidence type="ECO:0000256" key="11">
    <source>
        <dbReference type="PIRSR" id="PIRSR000808-1"/>
    </source>
</evidence>
<dbReference type="InterPro" id="IPR005849">
    <property type="entry name" value="GalP_Utransf_N"/>
</dbReference>
<evidence type="ECO:0000256" key="9">
    <source>
        <dbReference type="ARBA" id="ARBA00023144"/>
    </source>
</evidence>
<dbReference type="InterPro" id="IPR001937">
    <property type="entry name" value="GalP_UDPtransf1"/>
</dbReference>
<evidence type="ECO:0000256" key="12">
    <source>
        <dbReference type="RuleBase" id="RU000506"/>
    </source>
</evidence>
<dbReference type="Pfam" id="PF02744">
    <property type="entry name" value="GalP_UDP_tr_C"/>
    <property type="match status" value="1"/>
</dbReference>
<dbReference type="PANTHER" id="PTHR11943">
    <property type="entry name" value="GALACTOSE-1-PHOSPHATE URIDYLYLTRANSFERASE"/>
    <property type="match status" value="1"/>
</dbReference>
<evidence type="ECO:0000256" key="2">
    <source>
        <dbReference type="ARBA" id="ARBA00001947"/>
    </source>
</evidence>
<sequence>MEESKLDSTRMDLDLQAVEAMLLATQDQSTYRHRFEDEFDATEHQHQRYNPLSGQWILVSPHRMKRPWSGQEEASQKEDLPEFDPSNPLCPGVTRPNGEKNPDYKSTFVFTNDFPALLEDIPVPPESDDPLFQTRGARGTCKVMCFHPKSNKTLPVMSLTEISTVINAWIDEFKKLARKYTWVQIFENKGAAMGCSNPHPHCQIWASSFLPTEPEIKDRYLREYFVIYGRPLLEDYVKRELINKERVVIENPDFLVVVPFWACYPFETMIIARDSRVKRINNLTSSQIANLSAVIKELTTKYDNLFKCSFPYSMGFHGAPTGEMLDYDDLHWTFHAIYYPPLLRSSTIRKFMVGFELLCQAQRDLTPEQAAERLRNLDGKKHYSED</sequence>
<evidence type="ECO:0000259" key="14">
    <source>
        <dbReference type="Pfam" id="PF01087"/>
    </source>
</evidence>
<dbReference type="SUPFAM" id="SSF54197">
    <property type="entry name" value="HIT-like"/>
    <property type="match status" value="2"/>
</dbReference>
<evidence type="ECO:0000313" key="16">
    <source>
        <dbReference type="EMBL" id="CAG9810143.1"/>
    </source>
</evidence>
<feature type="domain" description="Galactose-1-phosphate uridyl transferase C-terminal" evidence="15">
    <location>
        <begin position="220"/>
        <end position="385"/>
    </location>
</feature>